<comment type="caution">
    <text evidence="2">The sequence shown here is derived from an EMBL/GenBank/DDBJ whole genome shotgun (WGS) entry which is preliminary data.</text>
</comment>
<evidence type="ECO:0000313" key="2">
    <source>
        <dbReference type="EMBL" id="KAF1850840.1"/>
    </source>
</evidence>
<evidence type="ECO:0000259" key="1">
    <source>
        <dbReference type="Pfam" id="PF06985"/>
    </source>
</evidence>
<dbReference type="Proteomes" id="UP000800039">
    <property type="component" value="Unassembled WGS sequence"/>
</dbReference>
<dbReference type="PANTHER" id="PTHR33112:SF12">
    <property type="entry name" value="HETEROKARYON INCOMPATIBILITY DOMAIN-CONTAINING PROTEIN"/>
    <property type="match status" value="1"/>
</dbReference>
<proteinExistence type="predicted"/>
<dbReference type="InterPro" id="IPR010730">
    <property type="entry name" value="HET"/>
</dbReference>
<reference evidence="2" key="1">
    <citation type="submission" date="2020-01" db="EMBL/GenBank/DDBJ databases">
        <authorList>
            <consortium name="DOE Joint Genome Institute"/>
            <person name="Haridas S."/>
            <person name="Albert R."/>
            <person name="Binder M."/>
            <person name="Bloem J."/>
            <person name="Labutti K."/>
            <person name="Salamov A."/>
            <person name="Andreopoulos B."/>
            <person name="Baker S.E."/>
            <person name="Barry K."/>
            <person name="Bills G."/>
            <person name="Bluhm B.H."/>
            <person name="Cannon C."/>
            <person name="Castanera R."/>
            <person name="Culley D.E."/>
            <person name="Daum C."/>
            <person name="Ezra D."/>
            <person name="Gonzalez J.B."/>
            <person name="Henrissat B."/>
            <person name="Kuo A."/>
            <person name="Liang C."/>
            <person name="Lipzen A."/>
            <person name="Lutzoni F."/>
            <person name="Magnuson J."/>
            <person name="Mondo S."/>
            <person name="Nolan M."/>
            <person name="Ohm R."/>
            <person name="Pangilinan J."/>
            <person name="Park H.-J."/>
            <person name="Ramirez L."/>
            <person name="Alfaro M."/>
            <person name="Sun H."/>
            <person name="Tritt A."/>
            <person name="Yoshinaga Y."/>
            <person name="Zwiers L.-H."/>
            <person name="Turgeon B.G."/>
            <person name="Goodwin S.B."/>
            <person name="Spatafora J.W."/>
            <person name="Crous P.W."/>
            <person name="Grigoriev I.V."/>
        </authorList>
    </citation>
    <scope>NUCLEOTIDE SEQUENCE</scope>
    <source>
        <strain evidence="2">CBS 394.84</strain>
    </source>
</reference>
<keyword evidence="3" id="KW-1185">Reference proteome</keyword>
<dbReference type="OrthoDB" id="5428863at2759"/>
<evidence type="ECO:0000313" key="3">
    <source>
        <dbReference type="Proteomes" id="UP000800039"/>
    </source>
</evidence>
<feature type="domain" description="Heterokaryon incompatibility" evidence="1">
    <location>
        <begin position="179"/>
        <end position="328"/>
    </location>
</feature>
<protein>
    <submittedName>
        <fullName evidence="2">HET-domain-containing protein</fullName>
    </submittedName>
</protein>
<gene>
    <name evidence="2" type="ORF">K460DRAFT_302301</name>
</gene>
<dbReference type="AlphaFoldDB" id="A0A9P4GT29"/>
<dbReference type="RefSeq" id="XP_040793403.1">
    <property type="nucleotide sequence ID" value="XM_040929900.1"/>
</dbReference>
<dbReference type="Pfam" id="PF06985">
    <property type="entry name" value="HET"/>
    <property type="match status" value="1"/>
</dbReference>
<accession>A0A9P4GT29</accession>
<dbReference type="PANTHER" id="PTHR33112">
    <property type="entry name" value="DOMAIN PROTEIN, PUTATIVE-RELATED"/>
    <property type="match status" value="1"/>
</dbReference>
<sequence length="767" mass="88110">MSALPKASRVVSSLLDANLKNCKLCSEIIRFTDLSLEDKIYEQKVGRLPDFVDAPCQAHASIVAKLQERTRHRTLSEWEDSVMLTKKPLQRNVEVLLHYDTIVNLAALPEGNLEDPAGLGRLTNPDWIDCQTLKDWYSRCKTIHGSACNGLASTLSLRPNLLIDTTRMCLTQAKTTDRYFALSYVWGQVPQLKTTRNNLYELSLEGSFGNSLWKSQIPRTIMDAIQLTSLMGEQFLWVDSLCIVQDDQSIKDSQLNGMSSIYANASLTIVAANGDDAAAGLHGIQSITKPRSRPQDVHKLEPMRTYVHCPPFSTFGLTWEKRGWTFQESLLSPRKLIFAHQTVQWQCQCAVWREDIFPDNSTIPVHSREDLRHTQQVSKLVLFDSSWPRLDSYNDLVSTFTTKVLTYPEDVLPAFTGFLAALSSSFPGGFLYGLPEMFFDQGLLWSGNELRPRGTSSPSVSLHLPSWSWMAWTGVIRNNLDSGFWKKTVLHTQAYTSRRTIPIVQWYYGSTESSERRPIRNDCSASTTEDADISMALQNGWTCHENTHERKGSMWGFWDFEDGKRTHYSGHYSFHEPDHYYTHISDDTSQFWYPVPLITNATERKANQLDTKRKSDKELAKTSDLIISCRTSKARLFSRDWIKRPIRRSTPGHLAIRDNLGKWVGCLDLQYQEQVKLRHDVRGGQPQTSDIVELVAISRGFAYNDWQEYTLAEWRCQERPRSGEKYEFYNVIWVEWHGKIAKRKALGRVHKEAWERLDLEMFDFLLQ</sequence>
<organism evidence="2 3">
    <name type="scientific">Cucurbitaria berberidis CBS 394.84</name>
    <dbReference type="NCBI Taxonomy" id="1168544"/>
    <lineage>
        <taxon>Eukaryota</taxon>
        <taxon>Fungi</taxon>
        <taxon>Dikarya</taxon>
        <taxon>Ascomycota</taxon>
        <taxon>Pezizomycotina</taxon>
        <taxon>Dothideomycetes</taxon>
        <taxon>Pleosporomycetidae</taxon>
        <taxon>Pleosporales</taxon>
        <taxon>Pleosporineae</taxon>
        <taxon>Cucurbitariaceae</taxon>
        <taxon>Cucurbitaria</taxon>
    </lineage>
</organism>
<name>A0A9P4GT29_9PLEO</name>
<dbReference type="GeneID" id="63847152"/>
<dbReference type="EMBL" id="ML976614">
    <property type="protein sequence ID" value="KAF1850840.1"/>
    <property type="molecule type" value="Genomic_DNA"/>
</dbReference>